<name>A0A9D4M9I3_DREPO</name>
<sequence length="90" mass="10065">MRRIMAVIGSLGNKYDDAATGLKTYFSLKLGQGFVVIYPKVPRQNNSRDCGVFIIEFGEDLMKNEDGLPDWEKLGYGGSRARLMEMLASI</sequence>
<comment type="caution">
    <text evidence="1">The sequence shown here is derived from an EMBL/GenBank/DDBJ whole genome shotgun (WGS) entry which is preliminary data.</text>
</comment>
<dbReference type="Proteomes" id="UP000828390">
    <property type="component" value="Unassembled WGS sequence"/>
</dbReference>
<dbReference type="AlphaFoldDB" id="A0A9D4M9I3"/>
<gene>
    <name evidence="1" type="ORF">DPMN_035806</name>
</gene>
<evidence type="ECO:0000313" key="1">
    <source>
        <dbReference type="EMBL" id="KAH3872588.1"/>
    </source>
</evidence>
<reference evidence="1" key="1">
    <citation type="journal article" date="2019" name="bioRxiv">
        <title>The Genome of the Zebra Mussel, Dreissena polymorpha: A Resource for Invasive Species Research.</title>
        <authorList>
            <person name="McCartney M.A."/>
            <person name="Auch B."/>
            <person name="Kono T."/>
            <person name="Mallez S."/>
            <person name="Zhang Y."/>
            <person name="Obille A."/>
            <person name="Becker A."/>
            <person name="Abrahante J.E."/>
            <person name="Garbe J."/>
            <person name="Badalamenti J.P."/>
            <person name="Herman A."/>
            <person name="Mangelson H."/>
            <person name="Liachko I."/>
            <person name="Sullivan S."/>
            <person name="Sone E.D."/>
            <person name="Koren S."/>
            <person name="Silverstein K.A.T."/>
            <person name="Beckman K.B."/>
            <person name="Gohl D.M."/>
        </authorList>
    </citation>
    <scope>NUCLEOTIDE SEQUENCE</scope>
    <source>
        <strain evidence="1">Duluth1</strain>
        <tissue evidence="1">Whole animal</tissue>
    </source>
</reference>
<protein>
    <recommendedName>
        <fullName evidence="3">Ubiquitin-like protease family profile domain-containing protein</fullName>
    </recommendedName>
</protein>
<reference evidence="1" key="2">
    <citation type="submission" date="2020-11" db="EMBL/GenBank/DDBJ databases">
        <authorList>
            <person name="McCartney M.A."/>
            <person name="Auch B."/>
            <person name="Kono T."/>
            <person name="Mallez S."/>
            <person name="Becker A."/>
            <person name="Gohl D.M."/>
            <person name="Silverstein K.A.T."/>
            <person name="Koren S."/>
            <person name="Bechman K.B."/>
            <person name="Herman A."/>
            <person name="Abrahante J.E."/>
            <person name="Garbe J."/>
        </authorList>
    </citation>
    <scope>NUCLEOTIDE SEQUENCE</scope>
    <source>
        <strain evidence="1">Duluth1</strain>
        <tissue evidence="1">Whole animal</tissue>
    </source>
</reference>
<accession>A0A9D4M9I3</accession>
<organism evidence="1 2">
    <name type="scientific">Dreissena polymorpha</name>
    <name type="common">Zebra mussel</name>
    <name type="synonym">Mytilus polymorpha</name>
    <dbReference type="NCBI Taxonomy" id="45954"/>
    <lineage>
        <taxon>Eukaryota</taxon>
        <taxon>Metazoa</taxon>
        <taxon>Spiralia</taxon>
        <taxon>Lophotrochozoa</taxon>
        <taxon>Mollusca</taxon>
        <taxon>Bivalvia</taxon>
        <taxon>Autobranchia</taxon>
        <taxon>Heteroconchia</taxon>
        <taxon>Euheterodonta</taxon>
        <taxon>Imparidentia</taxon>
        <taxon>Neoheterodontei</taxon>
        <taxon>Myida</taxon>
        <taxon>Dreissenoidea</taxon>
        <taxon>Dreissenidae</taxon>
        <taxon>Dreissena</taxon>
    </lineage>
</organism>
<evidence type="ECO:0008006" key="3">
    <source>
        <dbReference type="Google" id="ProtNLM"/>
    </source>
</evidence>
<dbReference type="SUPFAM" id="SSF54001">
    <property type="entry name" value="Cysteine proteinases"/>
    <property type="match status" value="1"/>
</dbReference>
<dbReference type="Gene3D" id="3.40.395.10">
    <property type="entry name" value="Adenoviral Proteinase, Chain A"/>
    <property type="match status" value="1"/>
</dbReference>
<keyword evidence="2" id="KW-1185">Reference proteome</keyword>
<evidence type="ECO:0000313" key="2">
    <source>
        <dbReference type="Proteomes" id="UP000828390"/>
    </source>
</evidence>
<proteinExistence type="predicted"/>
<dbReference type="EMBL" id="JAIWYP010000002">
    <property type="protein sequence ID" value="KAH3872588.1"/>
    <property type="molecule type" value="Genomic_DNA"/>
</dbReference>
<dbReference type="InterPro" id="IPR038765">
    <property type="entry name" value="Papain-like_cys_pep_sf"/>
</dbReference>